<dbReference type="InterPro" id="IPR029016">
    <property type="entry name" value="GAF-like_dom_sf"/>
</dbReference>
<keyword evidence="1" id="KW-0678">Repressor</keyword>
<evidence type="ECO:0000259" key="4">
    <source>
        <dbReference type="Pfam" id="PF01628"/>
    </source>
</evidence>
<dbReference type="InterPro" id="IPR002571">
    <property type="entry name" value="HrcA"/>
</dbReference>
<evidence type="ECO:0000256" key="3">
    <source>
        <dbReference type="ARBA" id="ARBA00023163"/>
    </source>
</evidence>
<accession>I4EIL4</accession>
<dbReference type="Proteomes" id="UP000004221">
    <property type="component" value="Unassembled WGS sequence"/>
</dbReference>
<gene>
    <name evidence="5" type="ORF">NITHO_3540001</name>
</gene>
<dbReference type="GO" id="GO:0003677">
    <property type="term" value="F:DNA binding"/>
    <property type="evidence" value="ECO:0007669"/>
    <property type="project" value="InterPro"/>
</dbReference>
<dbReference type="GO" id="GO:0045892">
    <property type="term" value="P:negative regulation of DNA-templated transcription"/>
    <property type="evidence" value="ECO:0007669"/>
    <property type="project" value="TreeGrafter"/>
</dbReference>
<proteinExistence type="predicted"/>
<evidence type="ECO:0000313" key="5">
    <source>
        <dbReference type="EMBL" id="CCF84526.1"/>
    </source>
</evidence>
<keyword evidence="2" id="KW-0805">Transcription regulation</keyword>
<evidence type="ECO:0000256" key="2">
    <source>
        <dbReference type="ARBA" id="ARBA00023015"/>
    </source>
</evidence>
<dbReference type="PANTHER" id="PTHR34824:SF1">
    <property type="entry name" value="HEAT-INDUCIBLE TRANSCRIPTION REPRESSOR HRCA"/>
    <property type="match status" value="1"/>
</dbReference>
<protein>
    <submittedName>
        <fullName evidence="5">Heat-inducible transcription repressor HrcA</fullName>
    </submittedName>
</protein>
<organism evidence="5 6">
    <name type="scientific">Nitrolancea hollandica Lb</name>
    <dbReference type="NCBI Taxonomy" id="1129897"/>
    <lineage>
        <taxon>Bacteria</taxon>
        <taxon>Pseudomonadati</taxon>
        <taxon>Thermomicrobiota</taxon>
        <taxon>Thermomicrobia</taxon>
        <taxon>Sphaerobacterales</taxon>
        <taxon>Sphaerobacterineae</taxon>
        <taxon>Sphaerobacteraceae</taxon>
        <taxon>Nitrolancea</taxon>
    </lineage>
</organism>
<dbReference type="InterPro" id="IPR021153">
    <property type="entry name" value="HrcA_C"/>
</dbReference>
<feature type="domain" description="Heat-inducible transcription repressor HrcA C-terminal" evidence="4">
    <location>
        <begin position="1"/>
        <end position="85"/>
    </location>
</feature>
<evidence type="ECO:0000256" key="1">
    <source>
        <dbReference type="ARBA" id="ARBA00022491"/>
    </source>
</evidence>
<evidence type="ECO:0000313" key="6">
    <source>
        <dbReference type="Proteomes" id="UP000004221"/>
    </source>
</evidence>
<name>I4EIL4_9BACT</name>
<dbReference type="EMBL" id="CAGS01000284">
    <property type="protein sequence ID" value="CCF84526.1"/>
    <property type="molecule type" value="Genomic_DNA"/>
</dbReference>
<dbReference type="SUPFAM" id="SSF55781">
    <property type="entry name" value="GAF domain-like"/>
    <property type="match status" value="1"/>
</dbReference>
<dbReference type="AlphaFoldDB" id="I4EIL4"/>
<dbReference type="PANTHER" id="PTHR34824">
    <property type="entry name" value="HEAT-INDUCIBLE TRANSCRIPTION REPRESSOR HRCA"/>
    <property type="match status" value="1"/>
</dbReference>
<keyword evidence="6" id="KW-1185">Reference proteome</keyword>
<comment type="caution">
    <text evidence="5">The sequence shown here is derived from an EMBL/GenBank/DDBJ whole genome shotgun (WGS) entry which is preliminary data.</text>
</comment>
<sequence length="111" mass="11981">MQQPEFSRGAGAQHLLELLRGGAILSALLPQLELMEDVQIFIGSENRSADLHGFGVVIASYGASDEITGYVGVLGPTRMPYGRSISMVRYLAQVLSDLLRGVYQAGPEAMR</sequence>
<dbReference type="Pfam" id="PF01628">
    <property type="entry name" value="HrcA"/>
    <property type="match status" value="1"/>
</dbReference>
<reference evidence="5 6" key="1">
    <citation type="journal article" date="2012" name="ISME J.">
        <title>Nitrification expanded: discovery, physiology and genomics of a nitrite-oxidizing bacterium from the phylum Chloroflexi.</title>
        <authorList>
            <person name="Sorokin D.Y."/>
            <person name="Lucker S."/>
            <person name="Vejmelkova D."/>
            <person name="Kostrikina N.A."/>
            <person name="Kleerebezem R."/>
            <person name="Rijpstra W.I."/>
            <person name="Damste J.S."/>
            <person name="Le Paslier D."/>
            <person name="Muyzer G."/>
            <person name="Wagner M."/>
            <person name="van Loosdrecht M.C."/>
            <person name="Daims H."/>
        </authorList>
    </citation>
    <scope>NUCLEOTIDE SEQUENCE [LARGE SCALE GENOMIC DNA]</scope>
    <source>
        <strain evidence="6">none</strain>
    </source>
</reference>
<dbReference type="Gene3D" id="3.30.450.40">
    <property type="match status" value="1"/>
</dbReference>
<keyword evidence="3" id="KW-0804">Transcription</keyword>